<dbReference type="PANTHER" id="PTHR39201">
    <property type="entry name" value="EXPORTED PROTEIN-RELATED"/>
    <property type="match status" value="1"/>
</dbReference>
<dbReference type="AlphaFoldDB" id="A0A1L5F7I1"/>
<organism evidence="2 3">
    <name type="scientific">Clostridium kluyveri</name>
    <dbReference type="NCBI Taxonomy" id="1534"/>
    <lineage>
        <taxon>Bacteria</taxon>
        <taxon>Bacillati</taxon>
        <taxon>Bacillota</taxon>
        <taxon>Clostridia</taxon>
        <taxon>Eubacteriales</taxon>
        <taxon>Clostridiaceae</taxon>
        <taxon>Clostridium</taxon>
    </lineage>
</organism>
<evidence type="ECO:0000259" key="1">
    <source>
        <dbReference type="Pfam" id="PF12682"/>
    </source>
</evidence>
<dbReference type="EMBL" id="CP018335">
    <property type="protein sequence ID" value="APM38943.1"/>
    <property type="molecule type" value="Genomic_DNA"/>
</dbReference>
<gene>
    <name evidence="2" type="ORF">BS101_09405</name>
</gene>
<dbReference type="Pfam" id="PF12682">
    <property type="entry name" value="Flavodoxin_4"/>
    <property type="match status" value="1"/>
</dbReference>
<dbReference type="SUPFAM" id="SSF52218">
    <property type="entry name" value="Flavoproteins"/>
    <property type="match status" value="1"/>
</dbReference>
<evidence type="ECO:0000313" key="2">
    <source>
        <dbReference type="EMBL" id="APM38943.1"/>
    </source>
</evidence>
<name>A0A1L5F7I1_CLOKL</name>
<dbReference type="Gene3D" id="3.40.50.360">
    <property type="match status" value="1"/>
</dbReference>
<dbReference type="GO" id="GO:0010181">
    <property type="term" value="F:FMN binding"/>
    <property type="evidence" value="ECO:0007669"/>
    <property type="project" value="InterPro"/>
</dbReference>
<sequence length="159" mass="17460">MSKSLVAFFSYSGNTEVIANVIKENVGGELFQIKTVESYPTNYNRVVDKARQEQSVNYRPELAVKVTGMDSYDIIYIGYPNWCNTIPMAVFTFFESYDFSGKTIIPFCTHGGGGMGRSTTDIKKLCPNSNVLEGLAVRGSSVNKAGKDVSAWLSEIGVI</sequence>
<protein>
    <submittedName>
        <fullName evidence="2">Flavodoxin</fullName>
    </submittedName>
</protein>
<accession>A0A1L5F7I1</accession>
<dbReference type="InterPro" id="IPR008254">
    <property type="entry name" value="Flavodoxin/NO_synth"/>
</dbReference>
<dbReference type="Proteomes" id="UP000184604">
    <property type="component" value="Chromosome"/>
</dbReference>
<reference evidence="2 3" key="1">
    <citation type="submission" date="2016-12" db="EMBL/GenBank/DDBJ databases">
        <title>Complete genome sequence of Clostridium kluyveri JZZ isolated from the pit mud of a Chinese flavor liquor-making factory.</title>
        <authorList>
            <person name="Wang Y."/>
        </authorList>
    </citation>
    <scope>NUCLEOTIDE SEQUENCE [LARGE SCALE GENOMIC DNA]</scope>
    <source>
        <strain evidence="2 3">JZZ</strain>
    </source>
</reference>
<dbReference type="InterPro" id="IPR029039">
    <property type="entry name" value="Flavoprotein-like_sf"/>
</dbReference>
<feature type="domain" description="Flavodoxin-like" evidence="1">
    <location>
        <begin position="3"/>
        <end position="154"/>
    </location>
</feature>
<dbReference type="RefSeq" id="WP_073538587.1">
    <property type="nucleotide sequence ID" value="NZ_CP018335.1"/>
</dbReference>
<proteinExistence type="predicted"/>
<dbReference type="OrthoDB" id="9806505at2"/>
<dbReference type="GO" id="GO:0016651">
    <property type="term" value="F:oxidoreductase activity, acting on NAD(P)H"/>
    <property type="evidence" value="ECO:0007669"/>
    <property type="project" value="UniProtKB-ARBA"/>
</dbReference>
<dbReference type="PANTHER" id="PTHR39201:SF1">
    <property type="entry name" value="FLAVODOXIN-LIKE DOMAIN-CONTAINING PROTEIN"/>
    <property type="match status" value="1"/>
</dbReference>
<evidence type="ECO:0000313" key="3">
    <source>
        <dbReference type="Proteomes" id="UP000184604"/>
    </source>
</evidence>